<sequence length="311" mass="34412">MQCLLHRFPHLGKSYPRISRISMHILLFVAATRKRTRKRDESKNRDKHRASEKRSSGRSSESGRRYSTPRTYLNSGRSSRSAISGITLLFSGKDCCERHICSLASKPREQERKSRGSTTVSSSHSRRSRKSERDSTKKKNETASKQPVPELSITLPVEQCSMNASDVVVTTGEDTPKTAAERVVDTSKSSSSGENRCIKRVGDSGPHLSITVNTFTGSTGTERSEAPQRPIIERIQLRDEPHFSQGSTSTPRPSPRLPRRSFNSEMLGVDPDIPLPPPPVPPRPVPVSPTSEKDFLLLPPPPAPPIFPVSS</sequence>
<feature type="compositionally biased region" description="Pro residues" evidence="1">
    <location>
        <begin position="273"/>
        <end position="287"/>
    </location>
</feature>
<comment type="caution">
    <text evidence="2">The sequence shown here is derived from an EMBL/GenBank/DDBJ whole genome shotgun (WGS) entry which is preliminary data.</text>
</comment>
<evidence type="ECO:0000313" key="2">
    <source>
        <dbReference type="EMBL" id="RCN27250.1"/>
    </source>
</evidence>
<feature type="compositionally biased region" description="Basic and acidic residues" evidence="1">
    <location>
        <begin position="174"/>
        <end position="185"/>
    </location>
</feature>
<feature type="compositionally biased region" description="Pro residues" evidence="1">
    <location>
        <begin position="298"/>
        <end position="311"/>
    </location>
</feature>
<feature type="region of interest" description="Disordered" evidence="1">
    <location>
        <begin position="170"/>
        <end position="204"/>
    </location>
</feature>
<protein>
    <submittedName>
        <fullName evidence="2">Uncharacterized protein</fullName>
    </submittedName>
</protein>
<gene>
    <name evidence="2" type="ORF">ANCCAN_27017</name>
</gene>
<proteinExistence type="predicted"/>
<keyword evidence="3" id="KW-1185">Reference proteome</keyword>
<organism evidence="2 3">
    <name type="scientific">Ancylostoma caninum</name>
    <name type="common">Dog hookworm</name>
    <dbReference type="NCBI Taxonomy" id="29170"/>
    <lineage>
        <taxon>Eukaryota</taxon>
        <taxon>Metazoa</taxon>
        <taxon>Ecdysozoa</taxon>
        <taxon>Nematoda</taxon>
        <taxon>Chromadorea</taxon>
        <taxon>Rhabditida</taxon>
        <taxon>Rhabditina</taxon>
        <taxon>Rhabditomorpha</taxon>
        <taxon>Strongyloidea</taxon>
        <taxon>Ancylostomatidae</taxon>
        <taxon>Ancylostomatinae</taxon>
        <taxon>Ancylostoma</taxon>
    </lineage>
</organism>
<dbReference type="EMBL" id="JOJR01004555">
    <property type="protein sequence ID" value="RCN27250.1"/>
    <property type="molecule type" value="Genomic_DNA"/>
</dbReference>
<name>A0A368F8J9_ANCCA</name>
<feature type="region of interest" description="Disordered" evidence="1">
    <location>
        <begin position="33"/>
        <end position="78"/>
    </location>
</feature>
<dbReference type="AlphaFoldDB" id="A0A368F8J9"/>
<feature type="region of interest" description="Disordered" evidence="1">
    <location>
        <begin position="235"/>
        <end position="311"/>
    </location>
</feature>
<dbReference type="Proteomes" id="UP000252519">
    <property type="component" value="Unassembled WGS sequence"/>
</dbReference>
<feature type="compositionally biased region" description="Basic and acidic residues" evidence="1">
    <location>
        <begin position="131"/>
        <end position="142"/>
    </location>
</feature>
<accession>A0A368F8J9</accession>
<feature type="region of interest" description="Disordered" evidence="1">
    <location>
        <begin position="106"/>
        <end position="153"/>
    </location>
</feature>
<evidence type="ECO:0000256" key="1">
    <source>
        <dbReference type="SAM" id="MobiDB-lite"/>
    </source>
</evidence>
<reference evidence="2 3" key="1">
    <citation type="submission" date="2014-10" db="EMBL/GenBank/DDBJ databases">
        <title>Draft genome of the hookworm Ancylostoma caninum.</title>
        <authorList>
            <person name="Mitreva M."/>
        </authorList>
    </citation>
    <scope>NUCLEOTIDE SEQUENCE [LARGE SCALE GENOMIC DNA]</scope>
    <source>
        <strain evidence="2 3">Baltimore</strain>
    </source>
</reference>
<evidence type="ECO:0000313" key="3">
    <source>
        <dbReference type="Proteomes" id="UP000252519"/>
    </source>
</evidence>